<dbReference type="AlphaFoldDB" id="A0A1T4VV63"/>
<protein>
    <submittedName>
        <fullName evidence="7">Transcriptional regulator, IclR family</fullName>
    </submittedName>
</protein>
<dbReference type="CDD" id="cd00090">
    <property type="entry name" value="HTH_ARSR"/>
    <property type="match status" value="1"/>
</dbReference>
<dbReference type="GO" id="GO:0003700">
    <property type="term" value="F:DNA-binding transcription factor activity"/>
    <property type="evidence" value="ECO:0007669"/>
    <property type="project" value="TreeGrafter"/>
</dbReference>
<accession>A0A1T4VV63</accession>
<dbReference type="Pfam" id="PF01614">
    <property type="entry name" value="IclR_C"/>
    <property type="match status" value="1"/>
</dbReference>
<evidence type="ECO:0000313" key="7">
    <source>
        <dbReference type="EMBL" id="SKA68836.1"/>
    </source>
</evidence>
<dbReference type="EMBL" id="FUXU01000106">
    <property type="protein sequence ID" value="SKA68836.1"/>
    <property type="molecule type" value="Genomic_DNA"/>
</dbReference>
<dbReference type="SUPFAM" id="SSF55781">
    <property type="entry name" value="GAF domain-like"/>
    <property type="match status" value="1"/>
</dbReference>
<feature type="domain" description="IclR-ED" evidence="6">
    <location>
        <begin position="71"/>
        <end position="254"/>
    </location>
</feature>
<dbReference type="SMART" id="SM00346">
    <property type="entry name" value="HTH_ICLR"/>
    <property type="match status" value="1"/>
</dbReference>
<keyword evidence="8" id="KW-1185">Reference proteome</keyword>
<dbReference type="RefSeq" id="WP_078754437.1">
    <property type="nucleotide sequence ID" value="NZ_FUXU01000106.1"/>
</dbReference>
<evidence type="ECO:0000313" key="8">
    <source>
        <dbReference type="Proteomes" id="UP000190162"/>
    </source>
</evidence>
<dbReference type="InterPro" id="IPR014757">
    <property type="entry name" value="Tscrpt_reg_IclR_C"/>
</dbReference>
<dbReference type="PANTHER" id="PTHR30136">
    <property type="entry name" value="HELIX-TURN-HELIX TRANSCRIPTIONAL REGULATOR, ICLR FAMILY"/>
    <property type="match status" value="1"/>
</dbReference>
<evidence type="ECO:0000259" key="6">
    <source>
        <dbReference type="PROSITE" id="PS51078"/>
    </source>
</evidence>
<dbReference type="GO" id="GO:0045892">
    <property type="term" value="P:negative regulation of DNA-templated transcription"/>
    <property type="evidence" value="ECO:0007669"/>
    <property type="project" value="TreeGrafter"/>
</dbReference>
<dbReference type="Pfam" id="PF09339">
    <property type="entry name" value="HTH_IclR"/>
    <property type="match status" value="1"/>
</dbReference>
<organism evidence="7 8">
    <name type="scientific">Enterovibrio nigricans DSM 22720</name>
    <dbReference type="NCBI Taxonomy" id="1121868"/>
    <lineage>
        <taxon>Bacteria</taxon>
        <taxon>Pseudomonadati</taxon>
        <taxon>Pseudomonadota</taxon>
        <taxon>Gammaproteobacteria</taxon>
        <taxon>Vibrionales</taxon>
        <taxon>Vibrionaceae</taxon>
        <taxon>Enterovibrio</taxon>
    </lineage>
</organism>
<evidence type="ECO:0000256" key="1">
    <source>
        <dbReference type="ARBA" id="ARBA00022491"/>
    </source>
</evidence>
<sequence length="263" mass="29354">MSNKQPDAVSSVQKTMAIFETLSSEKEIGISELAQRLMMSKSTVYRFLQTMKTLGYVSQEGESERYALTLKLFEVGARALEYVDIIDYANAEMVKISDETMEALHLGALDEDSIIYIHKIDSKYKLSMQSRIGKRNPLYSTAIGKVLLADLPAATVRECLKNVEFKQSTPKTHKNIDELLAELPKVKEQGYGEDNEEQEVGLRCIAVPVYDRFGKVTAGLSISLPTMRFTESKKEEFISYLHASAATISARLGCTVAQEEKSA</sequence>
<dbReference type="InterPro" id="IPR036388">
    <property type="entry name" value="WH-like_DNA-bd_sf"/>
</dbReference>
<dbReference type="OrthoDB" id="9807558at2"/>
<proteinExistence type="predicted"/>
<gene>
    <name evidence="7" type="ORF">SAMN02745132_04348</name>
</gene>
<feature type="domain" description="HTH iclR-type" evidence="5">
    <location>
        <begin position="9"/>
        <end position="70"/>
    </location>
</feature>
<dbReference type="InterPro" id="IPR050707">
    <property type="entry name" value="HTH_MetabolicPath_Reg"/>
</dbReference>
<dbReference type="Proteomes" id="UP000190162">
    <property type="component" value="Unassembled WGS sequence"/>
</dbReference>
<dbReference type="InterPro" id="IPR029016">
    <property type="entry name" value="GAF-like_dom_sf"/>
</dbReference>
<keyword evidence="3" id="KW-0238">DNA-binding</keyword>
<dbReference type="PANTHER" id="PTHR30136:SF7">
    <property type="entry name" value="HTH-TYPE TRANSCRIPTIONAL REGULATOR KDGR-RELATED"/>
    <property type="match status" value="1"/>
</dbReference>
<evidence type="ECO:0000256" key="3">
    <source>
        <dbReference type="ARBA" id="ARBA00023125"/>
    </source>
</evidence>
<dbReference type="PROSITE" id="PS51078">
    <property type="entry name" value="ICLR_ED"/>
    <property type="match status" value="1"/>
</dbReference>
<dbReference type="InterPro" id="IPR005471">
    <property type="entry name" value="Tscrpt_reg_IclR_N"/>
</dbReference>
<dbReference type="PROSITE" id="PS51077">
    <property type="entry name" value="HTH_ICLR"/>
    <property type="match status" value="1"/>
</dbReference>
<reference evidence="8" key="1">
    <citation type="submission" date="2017-02" db="EMBL/GenBank/DDBJ databases">
        <authorList>
            <person name="Varghese N."/>
            <person name="Submissions S."/>
        </authorList>
    </citation>
    <scope>NUCLEOTIDE SEQUENCE [LARGE SCALE GENOMIC DNA]</scope>
    <source>
        <strain evidence="8">DSM 22720</strain>
    </source>
</reference>
<dbReference type="Gene3D" id="1.10.10.10">
    <property type="entry name" value="Winged helix-like DNA-binding domain superfamily/Winged helix DNA-binding domain"/>
    <property type="match status" value="1"/>
</dbReference>
<dbReference type="GO" id="GO:0003677">
    <property type="term" value="F:DNA binding"/>
    <property type="evidence" value="ECO:0007669"/>
    <property type="project" value="UniProtKB-KW"/>
</dbReference>
<dbReference type="SUPFAM" id="SSF46785">
    <property type="entry name" value="Winged helix' DNA-binding domain"/>
    <property type="match status" value="1"/>
</dbReference>
<dbReference type="NCBIfam" id="NF011671">
    <property type="entry name" value="PRK15090.1"/>
    <property type="match status" value="1"/>
</dbReference>
<name>A0A1T4VV63_9GAMM</name>
<dbReference type="InterPro" id="IPR036390">
    <property type="entry name" value="WH_DNA-bd_sf"/>
</dbReference>
<evidence type="ECO:0000256" key="4">
    <source>
        <dbReference type="ARBA" id="ARBA00023163"/>
    </source>
</evidence>
<evidence type="ECO:0000256" key="2">
    <source>
        <dbReference type="ARBA" id="ARBA00023015"/>
    </source>
</evidence>
<dbReference type="Gene3D" id="3.30.450.40">
    <property type="match status" value="1"/>
</dbReference>
<keyword evidence="1" id="KW-0678">Repressor</keyword>
<dbReference type="FunFam" id="3.30.450.40:FF:000009">
    <property type="entry name" value="DNA-binding transcriptional regulator KdgR"/>
    <property type="match status" value="1"/>
</dbReference>
<keyword evidence="2" id="KW-0805">Transcription regulation</keyword>
<dbReference type="InterPro" id="IPR011991">
    <property type="entry name" value="ArsR-like_HTH"/>
</dbReference>
<keyword evidence="4" id="KW-0804">Transcription</keyword>
<evidence type="ECO:0000259" key="5">
    <source>
        <dbReference type="PROSITE" id="PS51077"/>
    </source>
</evidence>